<proteinExistence type="predicted"/>
<dbReference type="InterPro" id="IPR007111">
    <property type="entry name" value="NACHT_NTPase"/>
</dbReference>
<dbReference type="SUPFAM" id="SSF52540">
    <property type="entry name" value="P-loop containing nucleoside triphosphate hydrolases"/>
    <property type="match status" value="1"/>
</dbReference>
<dbReference type="EMBL" id="JAOQAZ010000052">
    <property type="protein sequence ID" value="KAJ4244168.1"/>
    <property type="molecule type" value="Genomic_DNA"/>
</dbReference>
<comment type="caution">
    <text evidence="3">The sequence shown here is derived from an EMBL/GenBank/DDBJ whole genome shotgun (WGS) entry which is preliminary data.</text>
</comment>
<organism evidence="3 4">
    <name type="scientific">Fusarium torreyae</name>
    <dbReference type="NCBI Taxonomy" id="1237075"/>
    <lineage>
        <taxon>Eukaryota</taxon>
        <taxon>Fungi</taxon>
        <taxon>Dikarya</taxon>
        <taxon>Ascomycota</taxon>
        <taxon>Pezizomycotina</taxon>
        <taxon>Sordariomycetes</taxon>
        <taxon>Hypocreomycetidae</taxon>
        <taxon>Hypocreales</taxon>
        <taxon>Nectriaceae</taxon>
        <taxon>Fusarium</taxon>
    </lineage>
</organism>
<sequence length="497" mass="55980">MGDGQSKLRQLEALLSNRSRGSAMKWPLQKKEVDSAIKSIEQSTESIVRVLEIDMAGILVDLDDRAEAEQQRSTLDKLPYVSDAAFDSHAEEHNPTCLPETRVDLLKEIHDWIDGPQAKTIFWLNGMAGTGKSTISRTLAQSLSRAQHTKKRLGASFFFKRGETDRGSMFKLIPTIARQLAACYPSLAAPIQKAIHRDHTIPCKALRIQFEELINEPLSQSSRGFPAGATVVIIIDALDECDSDSDIKLIINLFSRLQVIQHPRPRVFLTSRPDLPIRLGFKAVEGTYQNLILHEVATPVIEHDIARFLHHELAHIRDNWNSTVSKSRNLPLDWPGDKHIRLLTEKAIPLFIYAATVCRFIADYKGRNPARQLHNVLESQVSEAFSKMDITYQPVLSQLLPEECSLSEREGIKHDFRRIVGSLVLLFSPLSASTLSRLLGIPQDMIDDMLDNLHSVLNVPPLSEAPIRMLHLSFRDYLINPEHSQTNPIWVDEKGTA</sequence>
<dbReference type="InterPro" id="IPR056884">
    <property type="entry name" value="NPHP3-like_N"/>
</dbReference>
<accession>A0A9W8RMH6</accession>
<name>A0A9W8RMH6_9HYPO</name>
<evidence type="ECO:0000313" key="4">
    <source>
        <dbReference type="Proteomes" id="UP001152049"/>
    </source>
</evidence>
<evidence type="ECO:0000313" key="3">
    <source>
        <dbReference type="EMBL" id="KAJ4244168.1"/>
    </source>
</evidence>
<dbReference type="Gene3D" id="3.40.50.300">
    <property type="entry name" value="P-loop containing nucleotide triphosphate hydrolases"/>
    <property type="match status" value="1"/>
</dbReference>
<dbReference type="AlphaFoldDB" id="A0A9W8RMH6"/>
<dbReference type="PANTHER" id="PTHR10039">
    <property type="entry name" value="AMELOGENIN"/>
    <property type="match status" value="1"/>
</dbReference>
<keyword evidence="4" id="KW-1185">Reference proteome</keyword>
<feature type="domain" description="NACHT" evidence="2">
    <location>
        <begin position="120"/>
        <end position="274"/>
    </location>
</feature>
<keyword evidence="1" id="KW-0677">Repeat</keyword>
<protein>
    <recommendedName>
        <fullName evidence="2">NACHT domain-containing protein</fullName>
    </recommendedName>
</protein>
<dbReference type="InterPro" id="IPR027417">
    <property type="entry name" value="P-loop_NTPase"/>
</dbReference>
<gene>
    <name evidence="3" type="ORF">NW762_014549</name>
</gene>
<evidence type="ECO:0000256" key="1">
    <source>
        <dbReference type="ARBA" id="ARBA00022737"/>
    </source>
</evidence>
<dbReference type="PROSITE" id="PS50837">
    <property type="entry name" value="NACHT"/>
    <property type="match status" value="1"/>
</dbReference>
<dbReference type="Proteomes" id="UP001152049">
    <property type="component" value="Unassembled WGS sequence"/>
</dbReference>
<dbReference type="OrthoDB" id="538223at2759"/>
<reference evidence="3" key="1">
    <citation type="submission" date="2022-09" db="EMBL/GenBank/DDBJ databases">
        <title>Fusarium specimens isolated from Avocado Roots.</title>
        <authorList>
            <person name="Stajich J."/>
            <person name="Roper C."/>
            <person name="Heimlech-Rivalta G."/>
        </authorList>
    </citation>
    <scope>NUCLEOTIDE SEQUENCE</scope>
    <source>
        <strain evidence="3">CF00136</strain>
    </source>
</reference>
<dbReference type="PANTHER" id="PTHR10039:SF17">
    <property type="entry name" value="FUNGAL STAND N-TERMINAL GOODBYE DOMAIN-CONTAINING PROTEIN-RELATED"/>
    <property type="match status" value="1"/>
</dbReference>
<dbReference type="Pfam" id="PF24883">
    <property type="entry name" value="NPHP3_N"/>
    <property type="match status" value="1"/>
</dbReference>
<evidence type="ECO:0000259" key="2">
    <source>
        <dbReference type="PROSITE" id="PS50837"/>
    </source>
</evidence>